<protein>
    <recommendedName>
        <fullName evidence="9">O-methyltransferase domain-containing protein</fullName>
    </recommendedName>
</protein>
<keyword evidence="1" id="KW-0489">Methyltransferase</keyword>
<dbReference type="GO" id="GO:0046983">
    <property type="term" value="F:protein dimerization activity"/>
    <property type="evidence" value="ECO:0007669"/>
    <property type="project" value="InterPro"/>
</dbReference>
<dbReference type="SUPFAM" id="SSF53335">
    <property type="entry name" value="S-adenosyl-L-methionine-dependent methyltransferases"/>
    <property type="match status" value="1"/>
</dbReference>
<dbReference type="InterPro" id="IPR036390">
    <property type="entry name" value="WH_DNA-bd_sf"/>
</dbReference>
<dbReference type="AlphaFoldDB" id="A0A835B7U1"/>
<evidence type="ECO:0000256" key="4">
    <source>
        <dbReference type="PIRSR" id="PIRSR005739-1"/>
    </source>
</evidence>
<comment type="caution">
    <text evidence="7">The sequence shown here is derived from an EMBL/GenBank/DDBJ whole genome shotgun (WGS) entry which is preliminary data.</text>
</comment>
<dbReference type="InterPro" id="IPR029063">
    <property type="entry name" value="SAM-dependent_MTases_sf"/>
</dbReference>
<dbReference type="InterPro" id="IPR016461">
    <property type="entry name" value="COMT-like"/>
</dbReference>
<dbReference type="Proteomes" id="UP000636709">
    <property type="component" value="Unassembled WGS sequence"/>
</dbReference>
<dbReference type="GO" id="GO:0008171">
    <property type="term" value="F:O-methyltransferase activity"/>
    <property type="evidence" value="ECO:0007669"/>
    <property type="project" value="InterPro"/>
</dbReference>
<dbReference type="PROSITE" id="PS51683">
    <property type="entry name" value="SAM_OMT_II"/>
    <property type="match status" value="1"/>
</dbReference>
<dbReference type="Gene3D" id="3.40.50.150">
    <property type="entry name" value="Vaccinia Virus protein VP39"/>
    <property type="match status" value="1"/>
</dbReference>
<dbReference type="GO" id="GO:0032259">
    <property type="term" value="P:methylation"/>
    <property type="evidence" value="ECO:0007669"/>
    <property type="project" value="UniProtKB-KW"/>
</dbReference>
<feature type="active site" description="Proton acceptor" evidence="4">
    <location>
        <position position="225"/>
    </location>
</feature>
<dbReference type="Pfam" id="PF00891">
    <property type="entry name" value="Methyltransf_2"/>
    <property type="match status" value="1"/>
</dbReference>
<dbReference type="InterPro" id="IPR012967">
    <property type="entry name" value="COMT_dimerisation"/>
</dbReference>
<dbReference type="InterPro" id="IPR001077">
    <property type="entry name" value="COMT_C"/>
</dbReference>
<name>A0A835B7U1_9POAL</name>
<evidence type="ECO:0000313" key="7">
    <source>
        <dbReference type="EMBL" id="KAF8690482.1"/>
    </source>
</evidence>
<proteinExistence type="predicted"/>
<dbReference type="InterPro" id="IPR036388">
    <property type="entry name" value="WH-like_DNA-bd_sf"/>
</dbReference>
<evidence type="ECO:0000259" key="6">
    <source>
        <dbReference type="Pfam" id="PF08100"/>
    </source>
</evidence>
<gene>
    <name evidence="7" type="ORF">HU200_040837</name>
</gene>
<keyword evidence="2" id="KW-0808">Transferase</keyword>
<dbReference type="PIRSF" id="PIRSF005739">
    <property type="entry name" value="O-mtase"/>
    <property type="match status" value="1"/>
</dbReference>
<evidence type="ECO:0000256" key="3">
    <source>
        <dbReference type="ARBA" id="ARBA00022691"/>
    </source>
</evidence>
<sequence>MALRCAIKLRIPTTIHRCGGAASLSELQAALPSIATSKRPCLSRIMTFLAASGIFAVETPANASRLLVDDDEGRSSSDHSSSACLSKLMLLFTMPLHFMASQSLPEWFQREEEEDDATSSAAAETSTPFSMAHGESLYGMVGRDAEFSACFHEAMGSDSRFTAEILVRECGGVAFPHVRCSVLELPHVVDVAAPAVVDSRVEFVAGDMMEFIPPADAVLLKFVLHNWSDEDCVRILKRSKESISTREPKGKVIVIDVVLGMSPSKQILEAQLSLDLCMMVLFPGKQRTEDDWHKIFLEAGFTRYKISPVLGSRSLIEVYP</sequence>
<evidence type="ECO:0000313" key="8">
    <source>
        <dbReference type="Proteomes" id="UP000636709"/>
    </source>
</evidence>
<dbReference type="Pfam" id="PF08100">
    <property type="entry name" value="Dimerisation"/>
    <property type="match status" value="1"/>
</dbReference>
<evidence type="ECO:0000256" key="1">
    <source>
        <dbReference type="ARBA" id="ARBA00022603"/>
    </source>
</evidence>
<organism evidence="7 8">
    <name type="scientific">Digitaria exilis</name>
    <dbReference type="NCBI Taxonomy" id="1010633"/>
    <lineage>
        <taxon>Eukaryota</taxon>
        <taxon>Viridiplantae</taxon>
        <taxon>Streptophyta</taxon>
        <taxon>Embryophyta</taxon>
        <taxon>Tracheophyta</taxon>
        <taxon>Spermatophyta</taxon>
        <taxon>Magnoliopsida</taxon>
        <taxon>Liliopsida</taxon>
        <taxon>Poales</taxon>
        <taxon>Poaceae</taxon>
        <taxon>PACMAD clade</taxon>
        <taxon>Panicoideae</taxon>
        <taxon>Panicodae</taxon>
        <taxon>Paniceae</taxon>
        <taxon>Anthephorinae</taxon>
        <taxon>Digitaria</taxon>
    </lineage>
</organism>
<dbReference type="EMBL" id="JACEFO010001972">
    <property type="protein sequence ID" value="KAF8690482.1"/>
    <property type="molecule type" value="Genomic_DNA"/>
</dbReference>
<reference evidence="7" key="1">
    <citation type="submission" date="2020-07" db="EMBL/GenBank/DDBJ databases">
        <title>Genome sequence and genetic diversity analysis of an under-domesticated orphan crop, white fonio (Digitaria exilis).</title>
        <authorList>
            <person name="Bennetzen J.L."/>
            <person name="Chen S."/>
            <person name="Ma X."/>
            <person name="Wang X."/>
            <person name="Yssel A.E.J."/>
            <person name="Chaluvadi S.R."/>
            <person name="Johnson M."/>
            <person name="Gangashetty P."/>
            <person name="Hamidou F."/>
            <person name="Sanogo M.D."/>
            <person name="Zwaenepoel A."/>
            <person name="Wallace J."/>
            <person name="Van De Peer Y."/>
            <person name="Van Deynze A."/>
        </authorList>
    </citation>
    <scope>NUCLEOTIDE SEQUENCE</scope>
    <source>
        <tissue evidence="7">Leaves</tissue>
    </source>
</reference>
<dbReference type="PANTHER" id="PTHR11746">
    <property type="entry name" value="O-METHYLTRANSFERASE"/>
    <property type="match status" value="1"/>
</dbReference>
<keyword evidence="3" id="KW-0949">S-adenosyl-L-methionine</keyword>
<feature type="domain" description="O-methyltransferase dimerisation" evidence="6">
    <location>
        <begin position="1"/>
        <end position="61"/>
    </location>
</feature>
<dbReference type="SUPFAM" id="SSF46785">
    <property type="entry name" value="Winged helix' DNA-binding domain"/>
    <property type="match status" value="1"/>
</dbReference>
<evidence type="ECO:0008006" key="9">
    <source>
        <dbReference type="Google" id="ProtNLM"/>
    </source>
</evidence>
<feature type="domain" description="O-methyltransferase C-terminal" evidence="5">
    <location>
        <begin position="173"/>
        <end position="301"/>
    </location>
</feature>
<evidence type="ECO:0000256" key="2">
    <source>
        <dbReference type="ARBA" id="ARBA00022679"/>
    </source>
</evidence>
<dbReference type="Gene3D" id="1.10.10.10">
    <property type="entry name" value="Winged helix-like DNA-binding domain superfamily/Winged helix DNA-binding domain"/>
    <property type="match status" value="1"/>
</dbReference>
<evidence type="ECO:0000259" key="5">
    <source>
        <dbReference type="Pfam" id="PF00891"/>
    </source>
</evidence>
<keyword evidence="8" id="KW-1185">Reference proteome</keyword>
<accession>A0A835B7U1</accession>
<dbReference type="OrthoDB" id="1712360at2759"/>